<dbReference type="PROSITE" id="PS50113">
    <property type="entry name" value="PAC"/>
    <property type="match status" value="1"/>
</dbReference>
<evidence type="ECO:0000259" key="4">
    <source>
        <dbReference type="PROSITE" id="PS50113"/>
    </source>
</evidence>
<comment type="caution">
    <text evidence="6">The sequence shown here is derived from an EMBL/GenBank/DDBJ whole genome shotgun (WGS) entry which is preliminary data.</text>
</comment>
<dbReference type="InterPro" id="IPR052016">
    <property type="entry name" value="Bact_Sigma-Reg"/>
</dbReference>
<dbReference type="SUPFAM" id="SSF55785">
    <property type="entry name" value="PYP-like sensor domain (PAS domain)"/>
    <property type="match status" value="1"/>
</dbReference>
<dbReference type="PROSITE" id="PS50921">
    <property type="entry name" value="ANTAR"/>
    <property type="match status" value="1"/>
</dbReference>
<evidence type="ECO:0000256" key="3">
    <source>
        <dbReference type="ARBA" id="ARBA00023163"/>
    </source>
</evidence>
<dbReference type="Gene3D" id="3.30.450.40">
    <property type="match status" value="1"/>
</dbReference>
<keyword evidence="1" id="KW-0378">Hydrolase</keyword>
<feature type="domain" description="PAC" evidence="4">
    <location>
        <begin position="480"/>
        <end position="532"/>
    </location>
</feature>
<dbReference type="InterPro" id="IPR029016">
    <property type="entry name" value="GAF-like_dom_sf"/>
</dbReference>
<feature type="domain" description="ANTAR" evidence="5">
    <location>
        <begin position="17"/>
        <end position="78"/>
    </location>
</feature>
<dbReference type="InterPro" id="IPR001932">
    <property type="entry name" value="PPM-type_phosphatase-like_dom"/>
</dbReference>
<dbReference type="SUPFAM" id="SSF55781">
    <property type="entry name" value="GAF domain-like"/>
    <property type="match status" value="1"/>
</dbReference>
<dbReference type="EMBL" id="BAAARY010000031">
    <property type="protein sequence ID" value="GAA2532104.1"/>
    <property type="molecule type" value="Genomic_DNA"/>
</dbReference>
<evidence type="ECO:0000313" key="6">
    <source>
        <dbReference type="EMBL" id="GAA2532104.1"/>
    </source>
</evidence>
<dbReference type="InterPro" id="IPR035965">
    <property type="entry name" value="PAS-like_dom_sf"/>
</dbReference>
<dbReference type="Gene3D" id="3.60.40.10">
    <property type="entry name" value="PPM-type phosphatase domain"/>
    <property type="match status" value="1"/>
</dbReference>
<dbReference type="InterPro" id="IPR005561">
    <property type="entry name" value="ANTAR"/>
</dbReference>
<dbReference type="SMART" id="SM01012">
    <property type="entry name" value="ANTAR"/>
    <property type="match status" value="1"/>
</dbReference>
<dbReference type="PANTHER" id="PTHR43156:SF2">
    <property type="entry name" value="STAGE II SPORULATION PROTEIN E"/>
    <property type="match status" value="1"/>
</dbReference>
<dbReference type="Gene3D" id="1.10.10.10">
    <property type="entry name" value="Winged helix-like DNA-binding domain superfamily/Winged helix DNA-binding domain"/>
    <property type="match status" value="1"/>
</dbReference>
<dbReference type="InterPro" id="IPR000700">
    <property type="entry name" value="PAS-assoc_C"/>
</dbReference>
<dbReference type="InterPro" id="IPR000014">
    <property type="entry name" value="PAS"/>
</dbReference>
<proteinExistence type="predicted"/>
<dbReference type="CDD" id="cd00130">
    <property type="entry name" value="PAS"/>
    <property type="match status" value="1"/>
</dbReference>
<dbReference type="Gene3D" id="3.30.450.20">
    <property type="entry name" value="PAS domain"/>
    <property type="match status" value="1"/>
</dbReference>
<protein>
    <submittedName>
        <fullName evidence="6">SpoIIE family protein phosphatase</fullName>
    </submittedName>
</protein>
<keyword evidence="2" id="KW-0805">Transcription regulation</keyword>
<dbReference type="InterPro" id="IPR013655">
    <property type="entry name" value="PAS_fold_3"/>
</dbReference>
<gene>
    <name evidence="6" type="ORF">GCM10010201_34450</name>
</gene>
<dbReference type="Pfam" id="PF08447">
    <property type="entry name" value="PAS_3"/>
    <property type="match status" value="1"/>
</dbReference>
<accession>A0ABP6B3S3</accession>
<dbReference type="Gene3D" id="2.10.70.100">
    <property type="match status" value="1"/>
</dbReference>
<dbReference type="InterPro" id="IPR036457">
    <property type="entry name" value="PPM-type-like_dom_sf"/>
</dbReference>
<dbReference type="Proteomes" id="UP001499978">
    <property type="component" value="Unassembled WGS sequence"/>
</dbReference>
<dbReference type="Pfam" id="PF07228">
    <property type="entry name" value="SpoIIE"/>
    <property type="match status" value="1"/>
</dbReference>
<dbReference type="RefSeq" id="WP_344174383.1">
    <property type="nucleotide sequence ID" value="NZ_BAAARY010000031.1"/>
</dbReference>
<dbReference type="InterPro" id="IPR036388">
    <property type="entry name" value="WH-like_DNA-bd_sf"/>
</dbReference>
<organism evidence="6 7">
    <name type="scientific">Pilimelia columellifera subsp. columellifera</name>
    <dbReference type="NCBI Taxonomy" id="706583"/>
    <lineage>
        <taxon>Bacteria</taxon>
        <taxon>Bacillati</taxon>
        <taxon>Actinomycetota</taxon>
        <taxon>Actinomycetes</taxon>
        <taxon>Micromonosporales</taxon>
        <taxon>Micromonosporaceae</taxon>
        <taxon>Pilimelia</taxon>
    </lineage>
</organism>
<dbReference type="SMART" id="SM00331">
    <property type="entry name" value="PP2C_SIG"/>
    <property type="match status" value="1"/>
</dbReference>
<reference evidence="7" key="1">
    <citation type="journal article" date="2019" name="Int. J. Syst. Evol. Microbiol.">
        <title>The Global Catalogue of Microorganisms (GCM) 10K type strain sequencing project: providing services to taxonomists for standard genome sequencing and annotation.</title>
        <authorList>
            <consortium name="The Broad Institute Genomics Platform"/>
            <consortium name="The Broad Institute Genome Sequencing Center for Infectious Disease"/>
            <person name="Wu L."/>
            <person name="Ma J."/>
        </authorList>
    </citation>
    <scope>NUCLEOTIDE SEQUENCE [LARGE SCALE GENOMIC DNA]</scope>
    <source>
        <strain evidence="7">JCM 3367</strain>
    </source>
</reference>
<evidence type="ECO:0000256" key="2">
    <source>
        <dbReference type="ARBA" id="ARBA00023015"/>
    </source>
</evidence>
<keyword evidence="3" id="KW-0804">Transcription</keyword>
<evidence type="ECO:0000313" key="7">
    <source>
        <dbReference type="Proteomes" id="UP001499978"/>
    </source>
</evidence>
<dbReference type="SUPFAM" id="SSF81606">
    <property type="entry name" value="PP2C-like"/>
    <property type="match status" value="1"/>
</dbReference>
<dbReference type="PANTHER" id="PTHR43156">
    <property type="entry name" value="STAGE II SPORULATION PROTEIN E-RELATED"/>
    <property type="match status" value="1"/>
</dbReference>
<keyword evidence="7" id="KW-1185">Reference proteome</keyword>
<evidence type="ECO:0000259" key="5">
    <source>
        <dbReference type="PROSITE" id="PS50921"/>
    </source>
</evidence>
<name>A0ABP6B3S3_9ACTN</name>
<sequence>MNTVQRATSAGRLADTVERLSRQVRAAQLAADGRGLIELAKGILVERLGCGPTEAARQLAFLANGSGLTQIEFAADIINEAAQDDVAELSRDFLVRATGSDDATPRSSAAVRMRTAESGALAAGDPQAAAKALFDHALAPLGAVAVALWTAGPDASLTLSGYAGFTTEEAARWRYVPPAVATAARRALEQRHTVWYGSLASSGLPSIGYRASPRGARMVVPAGTGGRLVGILEICWPEPRDEPVAAERRQIEALAELCAHTLDNNAAADCPGQARLTALTELIELVDGLHDPALLLAPQVDDTGQLTGFTIHHVSARFNDPAGRSRAEVAGMTLMEAYPVAAGVCGLYDVVERVHATGEPFRSEQMTLTSLVGQVSLTGAAGISVSRVAGFVVLVWRIDDDSARLARLLQHAQRLGRIGGFEEQVATGQVTWNDQLFELFGLGQNSSPIPMARLPEHAHPDDAATVGRFLRGVLHHRRPSSTAFRLYRPDGIVRHTRVVAEPVLDNDGSLLAVRGAYQDVSAQHWTEVALAATREQLAQTEQRAAERNRLALRLQHAIMPPAQGPIFALGLQVGVRYRPAEKEHLIGGDWYDAVVLPQDRVLLVVGDIAGHGIDAATGMLALRNALRGLAATGAGPAQLLTWLNLFTHHMTERVTATAVCGLYDPRDRTLRWARAGHLPPVLVRAGAAEALPLIRGMLLGAVSDAQYDESVLRMEARDTLLLYTDGLIERRNVAVEDSLRQLMRTAEKPDQTLDEQLNALLTFSNSDTDDDTCVVGIRHP</sequence>
<dbReference type="Pfam" id="PF03861">
    <property type="entry name" value="ANTAR"/>
    <property type="match status" value="1"/>
</dbReference>
<evidence type="ECO:0000256" key="1">
    <source>
        <dbReference type="ARBA" id="ARBA00022801"/>
    </source>
</evidence>